<evidence type="ECO:0000256" key="1">
    <source>
        <dbReference type="SAM" id="SignalP"/>
    </source>
</evidence>
<gene>
    <name evidence="2" type="ORF">HFP15_10860</name>
</gene>
<reference evidence="2 3" key="1">
    <citation type="submission" date="2020-04" db="EMBL/GenBank/DDBJ databases">
        <title>Novel species.</title>
        <authorList>
            <person name="Teo W.F.A."/>
            <person name="Lipun K."/>
            <person name="Srisuk N."/>
            <person name="Duangmal K."/>
        </authorList>
    </citation>
    <scope>NUCLEOTIDE SEQUENCE [LARGE SCALE GENOMIC DNA]</scope>
    <source>
        <strain evidence="2 3">K13G38</strain>
    </source>
</reference>
<feature type="chain" id="PRO_5047504947" evidence="1">
    <location>
        <begin position="22"/>
        <end position="161"/>
    </location>
</feature>
<evidence type="ECO:0000313" key="3">
    <source>
        <dbReference type="Proteomes" id="UP000715441"/>
    </source>
</evidence>
<dbReference type="Proteomes" id="UP000715441">
    <property type="component" value="Unassembled WGS sequence"/>
</dbReference>
<keyword evidence="3" id="KW-1185">Reference proteome</keyword>
<organism evidence="2 3">
    <name type="scientific">Amycolatopsis acididurans</name>
    <dbReference type="NCBI Taxonomy" id="2724524"/>
    <lineage>
        <taxon>Bacteria</taxon>
        <taxon>Bacillati</taxon>
        <taxon>Actinomycetota</taxon>
        <taxon>Actinomycetes</taxon>
        <taxon>Pseudonocardiales</taxon>
        <taxon>Pseudonocardiaceae</taxon>
        <taxon>Amycolatopsis</taxon>
    </lineage>
</organism>
<protein>
    <submittedName>
        <fullName evidence="2">Uncharacterized protein</fullName>
    </submittedName>
</protein>
<sequence length="161" mass="16359">MRGVLLASSSAGLAVTAHALADGELPNTALTLLLTALVGWTGSALAEKVRGPLGILAVLGVAQAAMHLVLTELAGHMGPAHADMYLTHATATAVTALLVARAEWMLRVAVSRLGLLPLVVRGQPPVPAGPAPAPVVCAPDVPLMSVLLKRVHGRRGPPCCS</sequence>
<proteinExistence type="predicted"/>
<feature type="signal peptide" evidence="1">
    <location>
        <begin position="1"/>
        <end position="21"/>
    </location>
</feature>
<accession>A0ABX1J1W9</accession>
<dbReference type="EMBL" id="JAAXLS010000005">
    <property type="protein sequence ID" value="NKQ53381.1"/>
    <property type="molecule type" value="Genomic_DNA"/>
</dbReference>
<keyword evidence="1" id="KW-0732">Signal</keyword>
<evidence type="ECO:0000313" key="2">
    <source>
        <dbReference type="EMBL" id="NKQ53381.1"/>
    </source>
</evidence>
<comment type="caution">
    <text evidence="2">The sequence shown here is derived from an EMBL/GenBank/DDBJ whole genome shotgun (WGS) entry which is preliminary data.</text>
</comment>
<name>A0ABX1J1W9_9PSEU</name>